<proteinExistence type="inferred from homology"/>
<organism evidence="5 6">
    <name type="scientific">Absidia repens</name>
    <dbReference type="NCBI Taxonomy" id="90262"/>
    <lineage>
        <taxon>Eukaryota</taxon>
        <taxon>Fungi</taxon>
        <taxon>Fungi incertae sedis</taxon>
        <taxon>Mucoromycota</taxon>
        <taxon>Mucoromycotina</taxon>
        <taxon>Mucoromycetes</taxon>
        <taxon>Mucorales</taxon>
        <taxon>Cunninghamellaceae</taxon>
        <taxon>Absidia</taxon>
    </lineage>
</organism>
<dbReference type="SUPFAM" id="SSF51905">
    <property type="entry name" value="FAD/NAD(P)-binding domain"/>
    <property type="match status" value="1"/>
</dbReference>
<gene>
    <name evidence="5" type="ORF">BCR42DRAFT_421550</name>
</gene>
<protein>
    <submittedName>
        <fullName evidence="5">Putative flavin-binding monooxygenase</fullName>
    </submittedName>
</protein>
<keyword evidence="4" id="KW-0560">Oxidoreductase</keyword>
<dbReference type="GO" id="GO:0004499">
    <property type="term" value="F:N,N-dimethylaniline monooxygenase activity"/>
    <property type="evidence" value="ECO:0007669"/>
    <property type="project" value="InterPro"/>
</dbReference>
<dbReference type="PANTHER" id="PTHR42877">
    <property type="entry name" value="L-ORNITHINE N(5)-MONOOXYGENASE-RELATED"/>
    <property type="match status" value="1"/>
</dbReference>
<dbReference type="InterPro" id="IPR020946">
    <property type="entry name" value="Flavin_mOase-like"/>
</dbReference>
<name>A0A1X2I7K0_9FUNG</name>
<keyword evidence="5" id="KW-0503">Monooxygenase</keyword>
<evidence type="ECO:0000256" key="4">
    <source>
        <dbReference type="ARBA" id="ARBA00023002"/>
    </source>
</evidence>
<comment type="similarity">
    <text evidence="1">Belongs to the FAD-binding monooxygenase family.</text>
</comment>
<dbReference type="OrthoDB" id="74360at2759"/>
<keyword evidence="3" id="KW-0274">FAD</keyword>
<dbReference type="InterPro" id="IPR000960">
    <property type="entry name" value="Flavin_mOase"/>
</dbReference>
<reference evidence="5 6" key="1">
    <citation type="submission" date="2016-07" db="EMBL/GenBank/DDBJ databases">
        <title>Pervasive Adenine N6-methylation of Active Genes in Fungi.</title>
        <authorList>
            <consortium name="DOE Joint Genome Institute"/>
            <person name="Mondo S.J."/>
            <person name="Dannebaum R.O."/>
            <person name="Kuo R.C."/>
            <person name="Labutti K."/>
            <person name="Haridas S."/>
            <person name="Kuo A."/>
            <person name="Salamov A."/>
            <person name="Ahrendt S.R."/>
            <person name="Lipzen A."/>
            <person name="Sullivan W."/>
            <person name="Andreopoulos W.B."/>
            <person name="Clum A."/>
            <person name="Lindquist E."/>
            <person name="Daum C."/>
            <person name="Ramamoorthy G.K."/>
            <person name="Gryganskyi A."/>
            <person name="Culley D."/>
            <person name="Magnuson J.K."/>
            <person name="James T.Y."/>
            <person name="O'Malley M.A."/>
            <person name="Stajich J.E."/>
            <person name="Spatafora J.W."/>
            <person name="Visel A."/>
            <person name="Grigoriev I.V."/>
        </authorList>
    </citation>
    <scope>NUCLEOTIDE SEQUENCE [LARGE SCALE GENOMIC DNA]</scope>
    <source>
        <strain evidence="5 6">NRRL 1336</strain>
    </source>
</reference>
<dbReference type="Gene3D" id="3.50.50.60">
    <property type="entry name" value="FAD/NAD(P)-binding domain"/>
    <property type="match status" value="3"/>
</dbReference>
<keyword evidence="2" id="KW-0285">Flavoprotein</keyword>
<evidence type="ECO:0000313" key="6">
    <source>
        <dbReference type="Proteomes" id="UP000193560"/>
    </source>
</evidence>
<dbReference type="InterPro" id="IPR051209">
    <property type="entry name" value="FAD-bind_Monooxygenase_sf"/>
</dbReference>
<dbReference type="STRING" id="90262.A0A1X2I7K0"/>
<keyword evidence="6" id="KW-1185">Reference proteome</keyword>
<evidence type="ECO:0000256" key="2">
    <source>
        <dbReference type="ARBA" id="ARBA00022630"/>
    </source>
</evidence>
<dbReference type="InterPro" id="IPR036188">
    <property type="entry name" value="FAD/NAD-bd_sf"/>
</dbReference>
<evidence type="ECO:0000256" key="1">
    <source>
        <dbReference type="ARBA" id="ARBA00010139"/>
    </source>
</evidence>
<dbReference type="PANTHER" id="PTHR42877:SF4">
    <property type="entry name" value="FAD_NAD(P)-BINDING DOMAIN-CONTAINING PROTEIN-RELATED"/>
    <property type="match status" value="1"/>
</dbReference>
<accession>A0A1X2I7K0</accession>
<dbReference type="GO" id="GO:0050660">
    <property type="term" value="F:flavin adenine dinucleotide binding"/>
    <property type="evidence" value="ECO:0007669"/>
    <property type="project" value="InterPro"/>
</dbReference>
<dbReference type="PIRSF" id="PIRSF000332">
    <property type="entry name" value="FMO"/>
    <property type="match status" value="1"/>
</dbReference>
<dbReference type="Proteomes" id="UP000193560">
    <property type="component" value="Unassembled WGS sequence"/>
</dbReference>
<dbReference type="AlphaFoldDB" id="A0A1X2I7K0"/>
<dbReference type="GO" id="GO:0050661">
    <property type="term" value="F:NADP binding"/>
    <property type="evidence" value="ECO:0007669"/>
    <property type="project" value="InterPro"/>
</dbReference>
<evidence type="ECO:0000256" key="3">
    <source>
        <dbReference type="ARBA" id="ARBA00022827"/>
    </source>
</evidence>
<comment type="caution">
    <text evidence="5">The sequence shown here is derived from an EMBL/GenBank/DDBJ whole genome shotgun (WGS) entry which is preliminary data.</text>
</comment>
<sequence>MTASLSVGIIGTGFSGICAAIQVQKQLGIKATVFEASDEVGGTWNHNTYPGCACDIPSHLYSLSFAPNPNWSRRFSPQSEIHQYLRNVAKKYNLYDQTLFNTEVVQANWLEELKKWELTVREKGSLENRVLLFDVVFAGLGPLRIPKYPKEFKPFEGTIIHTAFWDDSVDLTGKKVAVVGSGASAVQLIPKLQPIVSHLTSYQRNPTWCIVRRQYKYSSFIQFLFKWVPFLMKLYRLYIYLGREIFYVNFRYFDSYVGKIARKFSTKEMEKRLISKGRPDLIKSLVPDYDFGCRRITPSEVYLESLTENNVSVERNAIKSVNGHTITTADGNEFECDVLILATGYDTTGFLGNLQVNGRNGQNLNQLWEDNYTKTYKSVAIHGFPNFFMLLGPASLLGHNSVVTMAEIQVDNAIQCIKQLRRGTKAIEPTKESQEEFVTKLKTDLGKTVWATNCNSWYKDAQGEVFALWSSTVTAFYWHLWSNNFKKDFIKYT</sequence>
<dbReference type="Pfam" id="PF00743">
    <property type="entry name" value="FMO-like"/>
    <property type="match status" value="1"/>
</dbReference>
<dbReference type="EMBL" id="MCGE01000022">
    <property type="protein sequence ID" value="ORZ11092.1"/>
    <property type="molecule type" value="Genomic_DNA"/>
</dbReference>
<evidence type="ECO:0000313" key="5">
    <source>
        <dbReference type="EMBL" id="ORZ11092.1"/>
    </source>
</evidence>